<protein>
    <submittedName>
        <fullName evidence="3">Uncharacterized protein</fullName>
    </submittedName>
</protein>
<feature type="chain" id="PRO_5046503655" evidence="2">
    <location>
        <begin position="19"/>
        <end position="100"/>
    </location>
</feature>
<comment type="caution">
    <text evidence="3">The sequence shown here is derived from an EMBL/GenBank/DDBJ whole genome shotgun (WGS) entry which is preliminary data.</text>
</comment>
<reference evidence="4" key="1">
    <citation type="journal article" date="2021" name="Syst. Appl. Microbiol.">
        <title>Roseomonas hellenica sp. nov., isolated from roots of wild-growing Alkanna tinctoria.</title>
        <authorList>
            <person name="Rat A."/>
            <person name="Naranjo H.D."/>
            <person name="Lebbe L."/>
            <person name="Cnockaert M."/>
            <person name="Krigas N."/>
            <person name="Grigoriadou K."/>
            <person name="Maloupa E."/>
            <person name="Willems A."/>
        </authorList>
    </citation>
    <scope>NUCLEOTIDE SEQUENCE [LARGE SCALE GENOMIC DNA]</scope>
    <source>
        <strain evidence="4">LMG 31523</strain>
    </source>
</reference>
<feature type="region of interest" description="Disordered" evidence="1">
    <location>
        <begin position="34"/>
        <end position="100"/>
    </location>
</feature>
<dbReference type="Proteomes" id="UP001196870">
    <property type="component" value="Unassembled WGS sequence"/>
</dbReference>
<evidence type="ECO:0000256" key="1">
    <source>
        <dbReference type="SAM" id="MobiDB-lite"/>
    </source>
</evidence>
<feature type="signal peptide" evidence="2">
    <location>
        <begin position="1"/>
        <end position="18"/>
    </location>
</feature>
<keyword evidence="4" id="KW-1185">Reference proteome</keyword>
<feature type="compositionally biased region" description="Low complexity" evidence="1">
    <location>
        <begin position="55"/>
        <end position="100"/>
    </location>
</feature>
<sequence>MKMLIASALIALPGLAWSQDTDSVVRRVIDMQLMTRDTQPPGPGVPGSEASRLLGRAQGQAGQTPGGAVAPFGMAPASSGATPASSGSPFSAPASGIGGR</sequence>
<evidence type="ECO:0000256" key="2">
    <source>
        <dbReference type="SAM" id="SignalP"/>
    </source>
</evidence>
<dbReference type="RefSeq" id="WP_211855959.1">
    <property type="nucleotide sequence ID" value="NZ_JAAGBB010000050.1"/>
</dbReference>
<dbReference type="EMBL" id="JAAGBB010000050">
    <property type="protein sequence ID" value="MBR0668181.1"/>
    <property type="molecule type" value="Genomic_DNA"/>
</dbReference>
<name>A0ABS5F6I3_9PROT</name>
<evidence type="ECO:0000313" key="4">
    <source>
        <dbReference type="Proteomes" id="UP001196870"/>
    </source>
</evidence>
<organism evidence="3 4">
    <name type="scientific">Plastoroseomonas hellenica</name>
    <dbReference type="NCBI Taxonomy" id="2687306"/>
    <lineage>
        <taxon>Bacteria</taxon>
        <taxon>Pseudomonadati</taxon>
        <taxon>Pseudomonadota</taxon>
        <taxon>Alphaproteobacteria</taxon>
        <taxon>Acetobacterales</taxon>
        <taxon>Acetobacteraceae</taxon>
        <taxon>Plastoroseomonas</taxon>
    </lineage>
</organism>
<proteinExistence type="predicted"/>
<accession>A0ABS5F6I3</accession>
<gene>
    <name evidence="3" type="ORF">GXW71_27755</name>
</gene>
<keyword evidence="2" id="KW-0732">Signal</keyword>
<evidence type="ECO:0000313" key="3">
    <source>
        <dbReference type="EMBL" id="MBR0668181.1"/>
    </source>
</evidence>